<dbReference type="Proteomes" id="UP000808388">
    <property type="component" value="Unassembled WGS sequence"/>
</dbReference>
<accession>A0A9D6QTH0</accession>
<evidence type="ECO:0000256" key="1">
    <source>
        <dbReference type="SAM" id="Phobius"/>
    </source>
</evidence>
<keyword evidence="1" id="KW-1133">Transmembrane helix</keyword>
<feature type="transmembrane region" description="Helical" evidence="1">
    <location>
        <begin position="59"/>
        <end position="78"/>
    </location>
</feature>
<comment type="caution">
    <text evidence="2">The sequence shown here is derived from an EMBL/GenBank/DDBJ whole genome shotgun (WGS) entry which is preliminary data.</text>
</comment>
<dbReference type="EMBL" id="JACQCQ010000002">
    <property type="protein sequence ID" value="MBI3627157.1"/>
    <property type="molecule type" value="Genomic_DNA"/>
</dbReference>
<proteinExistence type="predicted"/>
<keyword evidence="1" id="KW-0472">Membrane</keyword>
<sequence>MLTSLEREARRNENYFVDLLRVGLGLTFFWFGGLKFLGYNPVYQIVHATYPLLATTNGNLILGMLETLIGVGLLANVYRATTHVALVLHLSSTFLTFFIAPSIMFSPHFTILTLAGEFIFKNVILVTAGLVVFGYYERRD</sequence>
<name>A0A9D6QTH0_9BACT</name>
<protein>
    <submittedName>
        <fullName evidence="2">DUF417 family protein</fullName>
    </submittedName>
</protein>
<organism evidence="2 3">
    <name type="scientific">Candidatus Sungiibacteriota bacterium</name>
    <dbReference type="NCBI Taxonomy" id="2750080"/>
    <lineage>
        <taxon>Bacteria</taxon>
        <taxon>Candidatus Sungiibacteriota</taxon>
    </lineage>
</organism>
<gene>
    <name evidence="2" type="ORF">HY220_00185</name>
</gene>
<dbReference type="AlphaFoldDB" id="A0A9D6QTH0"/>
<feature type="transmembrane region" description="Helical" evidence="1">
    <location>
        <begin position="20"/>
        <end position="39"/>
    </location>
</feature>
<keyword evidence="1" id="KW-0812">Transmembrane</keyword>
<feature type="transmembrane region" description="Helical" evidence="1">
    <location>
        <begin position="85"/>
        <end position="106"/>
    </location>
</feature>
<evidence type="ECO:0000313" key="3">
    <source>
        <dbReference type="Proteomes" id="UP000808388"/>
    </source>
</evidence>
<reference evidence="2" key="1">
    <citation type="submission" date="2020-07" db="EMBL/GenBank/DDBJ databases">
        <title>Huge and variable diversity of episymbiotic CPR bacteria and DPANN archaea in groundwater ecosystems.</title>
        <authorList>
            <person name="He C.Y."/>
            <person name="Keren R."/>
            <person name="Whittaker M."/>
            <person name="Farag I.F."/>
            <person name="Doudna J."/>
            <person name="Cate J.H.D."/>
            <person name="Banfield J.F."/>
        </authorList>
    </citation>
    <scope>NUCLEOTIDE SEQUENCE</scope>
    <source>
        <strain evidence="2">NC_groundwater_972_Pr1_S-0.2um_49_27</strain>
    </source>
</reference>
<evidence type="ECO:0000313" key="2">
    <source>
        <dbReference type="EMBL" id="MBI3627157.1"/>
    </source>
</evidence>
<feature type="transmembrane region" description="Helical" evidence="1">
    <location>
        <begin position="118"/>
        <end position="136"/>
    </location>
</feature>